<name>H0EAD6_9ACTN</name>
<dbReference type="PANTHER" id="PTHR10819">
    <property type="entry name" value="PHOSPHOTRIESTERASE-RELATED"/>
    <property type="match status" value="1"/>
</dbReference>
<comment type="cofactor">
    <cofactor evidence="3">
        <name>a divalent metal cation</name>
        <dbReference type="ChEBI" id="CHEBI:60240"/>
    </cofactor>
    <text evidence="3">Binds 2 divalent metal cations per subunit.</text>
</comment>
<gene>
    <name evidence="5" type="ORF">PAI11_38100</name>
</gene>
<dbReference type="AlphaFoldDB" id="H0EAD6"/>
<dbReference type="InterPro" id="IPR032466">
    <property type="entry name" value="Metal_Hydrolase"/>
</dbReference>
<dbReference type="PROSITE" id="PS51347">
    <property type="entry name" value="PHOSPHOTRIESTERASE_2"/>
    <property type="match status" value="1"/>
</dbReference>
<dbReference type="Proteomes" id="UP000005143">
    <property type="component" value="Unassembled WGS sequence"/>
</dbReference>
<dbReference type="GO" id="GO:0008270">
    <property type="term" value="F:zinc ion binding"/>
    <property type="evidence" value="ECO:0007669"/>
    <property type="project" value="InterPro"/>
</dbReference>
<dbReference type="PANTHER" id="PTHR10819:SF3">
    <property type="entry name" value="PHOSPHOTRIESTERASE-RELATED PROTEIN"/>
    <property type="match status" value="1"/>
</dbReference>
<comment type="caution">
    <text evidence="5">The sequence shown here is derived from an EMBL/GenBank/DDBJ whole genome shotgun (WGS) entry which is preliminary data.</text>
</comment>
<evidence type="ECO:0000313" key="6">
    <source>
        <dbReference type="Proteomes" id="UP000005143"/>
    </source>
</evidence>
<dbReference type="InterPro" id="IPR001559">
    <property type="entry name" value="Phosphotriesterase"/>
</dbReference>
<dbReference type="Gene3D" id="3.20.20.140">
    <property type="entry name" value="Metal-dependent hydrolases"/>
    <property type="match status" value="1"/>
</dbReference>
<organism evidence="5 6">
    <name type="scientific">Patulibacter medicamentivorans</name>
    <dbReference type="NCBI Taxonomy" id="1097667"/>
    <lineage>
        <taxon>Bacteria</taxon>
        <taxon>Bacillati</taxon>
        <taxon>Actinomycetota</taxon>
        <taxon>Thermoleophilia</taxon>
        <taxon>Solirubrobacterales</taxon>
        <taxon>Patulibacteraceae</taxon>
        <taxon>Patulibacter</taxon>
    </lineage>
</organism>
<feature type="binding site" evidence="3">
    <location>
        <position position="221"/>
    </location>
    <ligand>
        <name>a divalent metal cation</name>
        <dbReference type="ChEBI" id="CHEBI:60240"/>
        <label>2</label>
    </ligand>
</feature>
<feature type="binding site" evidence="3">
    <location>
        <position position="160"/>
    </location>
    <ligand>
        <name>a divalent metal cation</name>
        <dbReference type="ChEBI" id="CHEBI:60240"/>
        <label>2</label>
    </ligand>
</feature>
<feature type="binding site" evidence="3">
    <location>
        <position position="192"/>
    </location>
    <ligand>
        <name>a divalent metal cation</name>
        <dbReference type="ChEBI" id="CHEBI:60240"/>
        <label>2</label>
    </ligand>
</feature>
<dbReference type="RefSeq" id="WP_007578246.1">
    <property type="nucleotide sequence ID" value="NZ_AGUD01000294.1"/>
</dbReference>
<keyword evidence="2" id="KW-0378">Hydrolase</keyword>
<sequence>MPIHTVLGPIDPEDLGPTSMHEHVFSDLRVWVKETGGEPWEGPIGPEAQVHLRWNGLHTPDNLVLHDPDVAVAELQRVKAAGGRTIVDLTVTGMGRRTADLVEVSRRSGVNVCVGCGFYVEELHPPELAAMDVDQIAQTILDDLRDGLDGTGVKPALIGEIGTNHPPSVDEWRVVRAAGRAGAESGAAVNVHLSWRGADGLQVVEALTEEGMPADRIVLSHMDERIDRGYHDAVAQTGAILELDTFGSEFFYSTESRARNPTDVERLDALEYLVSQGYGDQIVLGCDVWAQSNLVRNGGAGYEHLFKRVQPALGWRCGADEATIRQIMVETPRRLLDRP</sequence>
<keyword evidence="6" id="KW-1185">Reference proteome</keyword>
<evidence type="ECO:0000256" key="1">
    <source>
        <dbReference type="ARBA" id="ARBA00022723"/>
    </source>
</evidence>
<feature type="binding site" evidence="3">
    <location>
        <position position="21"/>
    </location>
    <ligand>
        <name>a divalent metal cation</name>
        <dbReference type="ChEBI" id="CHEBI:60240"/>
        <label>1</label>
    </ligand>
</feature>
<dbReference type="GO" id="GO:0016787">
    <property type="term" value="F:hydrolase activity"/>
    <property type="evidence" value="ECO:0007669"/>
    <property type="project" value="UniProtKB-KW"/>
</dbReference>
<comment type="caution">
    <text evidence="4">Lacks conserved residue(s) required for the propagation of feature annotation.</text>
</comment>
<dbReference type="SUPFAM" id="SSF51556">
    <property type="entry name" value="Metallo-dependent hydrolases"/>
    <property type="match status" value="1"/>
</dbReference>
<keyword evidence="1 3" id="KW-0479">Metal-binding</keyword>
<evidence type="ECO:0000256" key="4">
    <source>
        <dbReference type="PROSITE-ProRule" id="PRU00679"/>
    </source>
</evidence>
<dbReference type="OrthoDB" id="9795018at2"/>
<feature type="binding site" evidence="3">
    <location>
        <position position="287"/>
    </location>
    <ligand>
        <name>a divalent metal cation</name>
        <dbReference type="ChEBI" id="CHEBI:60240"/>
        <label>1</label>
    </ligand>
</feature>
<comment type="similarity">
    <text evidence="4">Belongs to the metallo-dependent hydrolases superfamily. Phosphotriesterase family.</text>
</comment>
<dbReference type="EMBL" id="AGUD01000294">
    <property type="protein sequence ID" value="EHN09352.1"/>
    <property type="molecule type" value="Genomic_DNA"/>
</dbReference>
<accession>H0EAD6</accession>
<reference evidence="5 6" key="1">
    <citation type="journal article" date="2013" name="Biodegradation">
        <title>Quantitative proteomic analysis of ibuprofen-degrading Patulibacter sp. strain I11.</title>
        <authorList>
            <person name="Almeida B."/>
            <person name="Kjeldal H."/>
            <person name="Lolas I."/>
            <person name="Knudsen A.D."/>
            <person name="Carvalho G."/>
            <person name="Nielsen K.L."/>
            <person name="Barreto Crespo M.T."/>
            <person name="Stensballe A."/>
            <person name="Nielsen J.L."/>
        </authorList>
    </citation>
    <scope>NUCLEOTIDE SEQUENCE [LARGE SCALE GENOMIC DNA]</scope>
    <source>
        <strain evidence="5 6">I11</strain>
    </source>
</reference>
<dbReference type="Pfam" id="PF02126">
    <property type="entry name" value="PTE"/>
    <property type="match status" value="1"/>
</dbReference>
<protein>
    <submittedName>
        <fullName evidence="5">Resiniferatoxin-binding phosphotriesterase-related protein</fullName>
    </submittedName>
</protein>
<evidence type="ECO:0000313" key="5">
    <source>
        <dbReference type="EMBL" id="EHN09352.1"/>
    </source>
</evidence>
<evidence type="ECO:0000256" key="2">
    <source>
        <dbReference type="ARBA" id="ARBA00022801"/>
    </source>
</evidence>
<feature type="binding site" evidence="3">
    <location>
        <position position="23"/>
    </location>
    <ligand>
        <name>a divalent metal cation</name>
        <dbReference type="ChEBI" id="CHEBI:60240"/>
        <label>1</label>
    </ligand>
</feature>
<feature type="binding site" evidence="3">
    <location>
        <position position="160"/>
    </location>
    <ligand>
        <name>a divalent metal cation</name>
        <dbReference type="ChEBI" id="CHEBI:60240"/>
        <label>1</label>
    </ligand>
</feature>
<evidence type="ECO:0000256" key="3">
    <source>
        <dbReference type="PIRSR" id="PIRSR601559-52"/>
    </source>
</evidence>
<proteinExistence type="inferred from homology"/>